<feature type="transmembrane region" description="Helical" evidence="1">
    <location>
        <begin position="75"/>
        <end position="96"/>
    </location>
</feature>
<protein>
    <submittedName>
        <fullName evidence="2">DUF3100 domain-containing protein</fullName>
    </submittedName>
</protein>
<keyword evidence="1" id="KW-1133">Transmembrane helix</keyword>
<keyword evidence="1" id="KW-0812">Transmembrane</keyword>
<dbReference type="AlphaFoldDB" id="A0AAW7JNL0"/>
<sequence length="288" mass="29891">MEYAYASLAERIKQEWKIYVVSFVFALIAGLIGQIAIPLGPGQIILFPIFYSIILGILSGPEVAKIFKSKEVKAASKLVIIAICPFIAKIGINAGASLDTVVSAGPALFSHAFGDILTILITLPVALLLGLGREAIGAASSINRETNLAIVADRYGSDSPENRGSLAVYVVGGMLGTIYFGLMASVVAMLGIFDPLALGLASGVGAGIMMAAAVGSLSVIYPGQAEQINALAGASQTIAGIDGVYLAIFVALPLTEWLYKKLYPVIGRGRKGADADAPSDNSKETGDR</sequence>
<feature type="transmembrane region" description="Helical" evidence="1">
    <location>
        <begin position="199"/>
        <end position="221"/>
    </location>
</feature>
<feature type="transmembrane region" description="Helical" evidence="1">
    <location>
        <begin position="43"/>
        <end position="63"/>
    </location>
</feature>
<feature type="transmembrane region" description="Helical" evidence="1">
    <location>
        <begin position="228"/>
        <end position="252"/>
    </location>
</feature>
<feature type="transmembrane region" description="Helical" evidence="1">
    <location>
        <begin position="166"/>
        <end position="193"/>
    </location>
</feature>
<organism evidence="2 3">
    <name type="scientific">Collinsella ihumii</name>
    <dbReference type="NCBI Taxonomy" id="1720204"/>
    <lineage>
        <taxon>Bacteria</taxon>
        <taxon>Bacillati</taxon>
        <taxon>Actinomycetota</taxon>
        <taxon>Coriobacteriia</taxon>
        <taxon>Coriobacteriales</taxon>
        <taxon>Coriobacteriaceae</taxon>
        <taxon>Collinsella</taxon>
    </lineage>
</organism>
<feature type="transmembrane region" description="Helical" evidence="1">
    <location>
        <begin position="108"/>
        <end position="131"/>
    </location>
</feature>
<feature type="transmembrane region" description="Helical" evidence="1">
    <location>
        <begin position="18"/>
        <end position="37"/>
    </location>
</feature>
<dbReference type="Proteomes" id="UP001168505">
    <property type="component" value="Unassembled WGS sequence"/>
</dbReference>
<name>A0AAW7JNL0_9ACTN</name>
<proteinExistence type="predicted"/>
<dbReference type="InterPro" id="IPR021450">
    <property type="entry name" value="DUF3100"/>
</dbReference>
<gene>
    <name evidence="2" type="ORF">QVN40_05290</name>
</gene>
<evidence type="ECO:0000256" key="1">
    <source>
        <dbReference type="SAM" id="Phobius"/>
    </source>
</evidence>
<keyword evidence="1" id="KW-0472">Membrane</keyword>
<evidence type="ECO:0000313" key="2">
    <source>
        <dbReference type="EMBL" id="MDN0069118.1"/>
    </source>
</evidence>
<accession>A0AAW7JNL0</accession>
<dbReference type="RefSeq" id="WP_204564145.1">
    <property type="nucleotide sequence ID" value="NZ_JAUEIM010000011.1"/>
</dbReference>
<comment type="caution">
    <text evidence="2">The sequence shown here is derived from an EMBL/GenBank/DDBJ whole genome shotgun (WGS) entry which is preliminary data.</text>
</comment>
<evidence type="ECO:0000313" key="3">
    <source>
        <dbReference type="Proteomes" id="UP001168505"/>
    </source>
</evidence>
<dbReference type="Pfam" id="PF11299">
    <property type="entry name" value="DUF3100"/>
    <property type="match status" value="1"/>
</dbReference>
<reference evidence="2" key="2">
    <citation type="submission" date="2023-08" db="EMBL/GenBank/DDBJ databases">
        <title>Identification and characterization of horizontal gene transfer across gut microbiota members of farm animals based on homology search.</title>
        <authorList>
            <person name="Schwarzerova J."/>
            <person name="Nykrynova M."/>
            <person name="Jureckova K."/>
            <person name="Cejkova D."/>
            <person name="Rychlik I."/>
        </authorList>
    </citation>
    <scope>NUCLEOTIDE SEQUENCE</scope>
    <source>
        <strain evidence="2">15_COKtk</strain>
    </source>
</reference>
<reference evidence="2" key="1">
    <citation type="submission" date="2023-06" db="EMBL/GenBank/DDBJ databases">
        <authorList>
            <person name="Zeman M."/>
            <person name="Kubasova T."/>
            <person name="Jahodarova E."/>
            <person name="Nykrynova M."/>
            <person name="Rychlik I."/>
        </authorList>
    </citation>
    <scope>NUCLEOTIDE SEQUENCE</scope>
    <source>
        <strain evidence="2">15_COKtk</strain>
    </source>
</reference>
<dbReference type="EMBL" id="JAUEIR010000004">
    <property type="protein sequence ID" value="MDN0069118.1"/>
    <property type="molecule type" value="Genomic_DNA"/>
</dbReference>